<feature type="region of interest" description="Disordered" evidence="1">
    <location>
        <begin position="85"/>
        <end position="116"/>
    </location>
</feature>
<gene>
    <name evidence="2" type="ORF">CMUS01_00505</name>
</gene>
<protein>
    <submittedName>
        <fullName evidence="2">Uncharacterized protein</fullName>
    </submittedName>
</protein>
<keyword evidence="3" id="KW-1185">Reference proteome</keyword>
<comment type="caution">
    <text evidence="2">The sequence shown here is derived from an EMBL/GenBank/DDBJ whole genome shotgun (WGS) entry which is preliminary data.</text>
</comment>
<dbReference type="Proteomes" id="UP000639643">
    <property type="component" value="Unassembled WGS sequence"/>
</dbReference>
<evidence type="ECO:0000313" key="3">
    <source>
        <dbReference type="Proteomes" id="UP000639643"/>
    </source>
</evidence>
<dbReference type="AlphaFoldDB" id="A0A8H6NYQ5"/>
<evidence type="ECO:0000313" key="2">
    <source>
        <dbReference type="EMBL" id="KAF6844972.1"/>
    </source>
</evidence>
<evidence type="ECO:0000256" key="1">
    <source>
        <dbReference type="SAM" id="MobiDB-lite"/>
    </source>
</evidence>
<name>A0A8H6NYQ5_9PEZI</name>
<organism evidence="2 3">
    <name type="scientific">Colletotrichum musicola</name>
    <dbReference type="NCBI Taxonomy" id="2175873"/>
    <lineage>
        <taxon>Eukaryota</taxon>
        <taxon>Fungi</taxon>
        <taxon>Dikarya</taxon>
        <taxon>Ascomycota</taxon>
        <taxon>Pezizomycotina</taxon>
        <taxon>Sordariomycetes</taxon>
        <taxon>Hypocreomycetidae</taxon>
        <taxon>Glomerellales</taxon>
        <taxon>Glomerellaceae</taxon>
        <taxon>Colletotrichum</taxon>
        <taxon>Colletotrichum orchidearum species complex</taxon>
    </lineage>
</organism>
<dbReference type="EMBL" id="WIGM01000007">
    <property type="protein sequence ID" value="KAF6844972.1"/>
    <property type="molecule type" value="Genomic_DNA"/>
</dbReference>
<accession>A0A8H6NYQ5</accession>
<proteinExistence type="predicted"/>
<reference evidence="2" key="1">
    <citation type="journal article" date="2020" name="Phytopathology">
        <title>Genome Sequence Resources of Colletotrichum truncatum, C. plurivorum, C. musicola, and C. sojae: Four Species Pathogenic to Soybean (Glycine max).</title>
        <authorList>
            <person name="Rogerio F."/>
            <person name="Boufleur T.R."/>
            <person name="Ciampi-Guillardi M."/>
            <person name="Sukno S.A."/>
            <person name="Thon M.R."/>
            <person name="Massola Junior N.S."/>
            <person name="Baroncelli R."/>
        </authorList>
    </citation>
    <scope>NUCLEOTIDE SEQUENCE</scope>
    <source>
        <strain evidence="2">LFN0074</strain>
    </source>
</reference>
<sequence length="116" mass="12231">MPLTADLTSAAGSGQASVREAYENTRVAPSLEIGCLQGGTARQLREAGTQERMSQSLPRLILLPPFPPPIKTEIRENRISVASSPPDVTIIPKHQHPLAGPANALPPFASESDSPG</sequence>